<keyword evidence="3" id="KW-1185">Reference proteome</keyword>
<accession>A0A0S4LSS6</accession>
<proteinExistence type="predicted"/>
<evidence type="ECO:0000313" key="3">
    <source>
        <dbReference type="Proteomes" id="UP000198736"/>
    </source>
</evidence>
<dbReference type="Proteomes" id="UP000198736">
    <property type="component" value="Unassembled WGS sequence"/>
</dbReference>
<gene>
    <name evidence="2" type="ORF">COMA2_80147</name>
</gene>
<reference evidence="3" key="1">
    <citation type="submission" date="2015-10" db="EMBL/GenBank/DDBJ databases">
        <authorList>
            <person name="Luecker S."/>
            <person name="Luecker S."/>
        </authorList>
    </citation>
    <scope>NUCLEOTIDE SEQUENCE [LARGE SCALE GENOMIC DNA]</scope>
</reference>
<feature type="transmembrane region" description="Helical" evidence="1">
    <location>
        <begin position="53"/>
        <end position="75"/>
    </location>
</feature>
<evidence type="ECO:0000256" key="1">
    <source>
        <dbReference type="SAM" id="Phobius"/>
    </source>
</evidence>
<keyword evidence="1" id="KW-0812">Transmembrane</keyword>
<evidence type="ECO:0008006" key="4">
    <source>
        <dbReference type="Google" id="ProtNLM"/>
    </source>
</evidence>
<sequence>MNQTSEQTTPPRRVGLMDLFNGILHDFKSLMQQEAQLLRDEVKLEVSKVGRAASGFGVGVALSGVGGIFLFLMLVHGLHEWLALPLWASYGLIGFILAAIGLACVMKAQALAGSVEPIPRRTIFSMKENIQWIKENMTSRKT</sequence>
<keyword evidence="1" id="KW-0472">Membrane</keyword>
<keyword evidence="1" id="KW-1133">Transmembrane helix</keyword>
<evidence type="ECO:0000313" key="2">
    <source>
        <dbReference type="EMBL" id="CUS39722.1"/>
    </source>
</evidence>
<dbReference type="InterPro" id="IPR009937">
    <property type="entry name" value="Phage_holin_3_6"/>
</dbReference>
<dbReference type="STRING" id="1742973.COMA2_80147"/>
<dbReference type="AlphaFoldDB" id="A0A0S4LSS6"/>
<dbReference type="EMBL" id="CZPZ01000035">
    <property type="protein sequence ID" value="CUS39722.1"/>
    <property type="molecule type" value="Genomic_DNA"/>
</dbReference>
<dbReference type="RefSeq" id="WP_175304726.1">
    <property type="nucleotide sequence ID" value="NZ_CZPZ01000035.1"/>
</dbReference>
<dbReference type="Pfam" id="PF07332">
    <property type="entry name" value="Phage_holin_3_6"/>
    <property type="match status" value="1"/>
</dbReference>
<organism evidence="2 3">
    <name type="scientific">Candidatus Nitrospira nitrificans</name>
    <dbReference type="NCBI Taxonomy" id="1742973"/>
    <lineage>
        <taxon>Bacteria</taxon>
        <taxon>Pseudomonadati</taxon>
        <taxon>Nitrospirota</taxon>
        <taxon>Nitrospiria</taxon>
        <taxon>Nitrospirales</taxon>
        <taxon>Nitrospiraceae</taxon>
        <taxon>Nitrospira</taxon>
    </lineage>
</organism>
<protein>
    <recommendedName>
        <fullName evidence="4">Phage holin family protein</fullName>
    </recommendedName>
</protein>
<feature type="transmembrane region" description="Helical" evidence="1">
    <location>
        <begin position="87"/>
        <end position="106"/>
    </location>
</feature>
<name>A0A0S4LSS6_9BACT</name>